<dbReference type="Gene3D" id="3.40.1440.10">
    <property type="entry name" value="GIY-YIG endonuclease"/>
    <property type="match status" value="1"/>
</dbReference>
<dbReference type="PROSITE" id="PS50151">
    <property type="entry name" value="UVR"/>
    <property type="match status" value="1"/>
</dbReference>
<dbReference type="OrthoDB" id="9804933at2"/>
<evidence type="ECO:0000256" key="1">
    <source>
        <dbReference type="ARBA" id="ARBA00022490"/>
    </source>
</evidence>
<dbReference type="PANTHER" id="PTHR30562">
    <property type="entry name" value="UVRC/OXIDOREDUCTASE"/>
    <property type="match status" value="1"/>
</dbReference>
<dbReference type="InterPro" id="IPR010994">
    <property type="entry name" value="RuvA_2-like"/>
</dbReference>
<feature type="domain" description="UVR" evidence="6">
    <location>
        <begin position="183"/>
        <end position="218"/>
    </location>
</feature>
<dbReference type="GO" id="GO:0009380">
    <property type="term" value="C:excinuclease repair complex"/>
    <property type="evidence" value="ECO:0007669"/>
    <property type="project" value="InterPro"/>
</dbReference>
<evidence type="ECO:0000256" key="4">
    <source>
        <dbReference type="ARBA" id="ARBA00022881"/>
    </source>
</evidence>
<dbReference type="SUPFAM" id="SSF46600">
    <property type="entry name" value="C-terminal UvrC-binding domain of UvrB"/>
    <property type="match status" value="1"/>
</dbReference>
<accession>A0A4P6MMI8</accession>
<evidence type="ECO:0000313" key="10">
    <source>
        <dbReference type="Proteomes" id="UP000289326"/>
    </source>
</evidence>
<dbReference type="PROSITE" id="PS50164">
    <property type="entry name" value="GIY_YIG"/>
    <property type="match status" value="1"/>
</dbReference>
<dbReference type="PROSITE" id="PS50165">
    <property type="entry name" value="UVRC"/>
    <property type="match status" value="1"/>
</dbReference>
<dbReference type="CDD" id="cd10434">
    <property type="entry name" value="GIY-YIG_UvrC_Cho"/>
    <property type="match status" value="1"/>
</dbReference>
<keyword evidence="3" id="KW-0228">DNA excision</keyword>
<dbReference type="Pfam" id="PF08459">
    <property type="entry name" value="UvrC_RNaseH_dom"/>
    <property type="match status" value="1"/>
</dbReference>
<dbReference type="SUPFAM" id="SSF47781">
    <property type="entry name" value="RuvA domain 2-like"/>
    <property type="match status" value="1"/>
</dbReference>
<dbReference type="Proteomes" id="UP000289326">
    <property type="component" value="Chromosome"/>
</dbReference>
<name>A0A4P6MMI8_9BACT</name>
<dbReference type="InterPro" id="IPR001943">
    <property type="entry name" value="UVR_dom"/>
</dbReference>
<dbReference type="GO" id="GO:0006289">
    <property type="term" value="P:nucleotide-excision repair"/>
    <property type="evidence" value="ECO:0007669"/>
    <property type="project" value="InterPro"/>
</dbReference>
<keyword evidence="4" id="KW-0267">Excision nuclease</keyword>
<evidence type="ECO:0000256" key="3">
    <source>
        <dbReference type="ARBA" id="ARBA00022769"/>
    </source>
</evidence>
<dbReference type="Gene3D" id="3.30.420.340">
    <property type="entry name" value="UvrC, RNAse H endonuclease domain"/>
    <property type="match status" value="1"/>
</dbReference>
<dbReference type="KEGG" id="mphi:EG856_02195"/>
<keyword evidence="5" id="KW-0234">DNA repair</keyword>
<keyword evidence="1" id="KW-0963">Cytoplasm</keyword>
<evidence type="ECO:0000313" key="9">
    <source>
        <dbReference type="EMBL" id="QBF34718.1"/>
    </source>
</evidence>
<dbReference type="PANTHER" id="PTHR30562:SF1">
    <property type="entry name" value="UVRABC SYSTEM PROTEIN C"/>
    <property type="match status" value="1"/>
</dbReference>
<dbReference type="Pfam" id="PF01541">
    <property type="entry name" value="GIY-YIG"/>
    <property type="match status" value="1"/>
</dbReference>
<feature type="domain" description="GIY-YIG" evidence="7">
    <location>
        <begin position="15"/>
        <end position="93"/>
    </location>
</feature>
<keyword evidence="10" id="KW-1185">Reference proteome</keyword>
<reference evidence="9 10" key="1">
    <citation type="submission" date="2019-01" db="EMBL/GenBank/DDBJ databases">
        <title>Complete sequence and annotation of the Mycoplasma phocirhinis strain 852T genome.</title>
        <authorList>
            <person name="Frasca S.Jr."/>
            <person name="Kutish G.F."/>
            <person name="Castellanos Gell J."/>
            <person name="Michaels D.L."/>
            <person name="Brown D.R."/>
        </authorList>
    </citation>
    <scope>NUCLEOTIDE SEQUENCE [LARGE SCALE GENOMIC DNA]</scope>
    <source>
        <strain evidence="9 10">852</strain>
    </source>
</reference>
<protein>
    <submittedName>
        <fullName evidence="9">Excinuclease ABC subunit C</fullName>
    </submittedName>
</protein>
<evidence type="ECO:0000259" key="8">
    <source>
        <dbReference type="PROSITE" id="PS50165"/>
    </source>
</evidence>
<dbReference type="Gene3D" id="1.10.150.20">
    <property type="entry name" value="5' to 3' exonuclease, C-terminal subdomain"/>
    <property type="match status" value="1"/>
</dbReference>
<keyword evidence="2" id="KW-0227">DNA damage</keyword>
<dbReference type="InterPro" id="IPR000305">
    <property type="entry name" value="GIY-YIG_endonuc"/>
</dbReference>
<dbReference type="InterPro" id="IPR001162">
    <property type="entry name" value="UvrC_RNase_H_dom"/>
</dbReference>
<dbReference type="InterPro" id="IPR047296">
    <property type="entry name" value="GIY-YIG_UvrC_Cho"/>
</dbReference>
<dbReference type="RefSeq" id="WP_130429495.1">
    <property type="nucleotide sequence ID" value="NZ_CP034841.1"/>
</dbReference>
<dbReference type="InterPro" id="IPR038476">
    <property type="entry name" value="UvrC_RNase_H_dom_sf"/>
</dbReference>
<dbReference type="InterPro" id="IPR035901">
    <property type="entry name" value="GIY-YIG_endonuc_sf"/>
</dbReference>
<gene>
    <name evidence="9" type="primary">uvrC</name>
    <name evidence="9" type="ORF">EG856_02195</name>
</gene>
<dbReference type="SMART" id="SM00465">
    <property type="entry name" value="GIYc"/>
    <property type="match status" value="1"/>
</dbReference>
<dbReference type="NCBIfam" id="TIGR00194">
    <property type="entry name" value="uvrC"/>
    <property type="match status" value="1"/>
</dbReference>
<dbReference type="InterPro" id="IPR050066">
    <property type="entry name" value="UvrABC_protein_C"/>
</dbReference>
<evidence type="ECO:0000259" key="7">
    <source>
        <dbReference type="PROSITE" id="PS50164"/>
    </source>
</evidence>
<dbReference type="Pfam" id="PF22920">
    <property type="entry name" value="UvrC_RNaseH"/>
    <property type="match status" value="1"/>
</dbReference>
<dbReference type="AlphaFoldDB" id="A0A4P6MMI8"/>
<sequence length="572" mass="67359">MQQHLLKNKLQLVPKQPGVYLWKDINNKIIYVGKAKNLNRRMQQYFEGAINSYKTTALVQKINDFEIFIARNDKEALLLEKQLIDKYNPEYNILLLDDKWYPYIKIELKPKGLEISIVRKITKKENTQLFYFGPFPQGYGASIILKLLEREAFYENGLKIKENNYDFWRQKFDFLKRIITFKQNYIAQLEQKMFHASSKLQFEIALDIKNSLQYLNKISEDQIVELKNFKNIDVFTCQVEKERIFITLLFYRHGNLIGKDNVVIDVYIDTDETLNNFFQSYYATKHIPDNIIANEILLKHEFIDQSELKFIFPKMGMYKKILEIAELNLQDFVKNNANYLLSSQNKAYNNLKDLAKYTGGLIANNIIVFDNSNLANNLPVGVAIAICSGFKNKLYYRSFKHPEINHRQADVEYMRLSVEKYFNSDKKLMPDLIVVDGGLAQIHEVKQVLNKYQLSIKVIGLVKNEHHRTSHIIDVEENAKTIKPQSLKNFLTYIQDEVDRFAKSIFWKRKKISSLEGKLQRIKGIGSVYEDKLLSFFKTYNNIYNANLDELQKVVPKHIAQKIYDKEYLKDE</sequence>
<dbReference type="GO" id="GO:0009381">
    <property type="term" value="F:excinuclease ABC activity"/>
    <property type="evidence" value="ECO:0007669"/>
    <property type="project" value="InterPro"/>
</dbReference>
<organism evidence="9 10">
    <name type="scientific">Mycoplasmopsis phocirhinis</name>
    <dbReference type="NCBI Taxonomy" id="142650"/>
    <lineage>
        <taxon>Bacteria</taxon>
        <taxon>Bacillati</taxon>
        <taxon>Mycoplasmatota</taxon>
        <taxon>Mycoplasmoidales</taxon>
        <taxon>Metamycoplasmataceae</taxon>
        <taxon>Mycoplasmopsis</taxon>
    </lineage>
</organism>
<dbReference type="InterPro" id="IPR004791">
    <property type="entry name" value="UvrC"/>
</dbReference>
<proteinExistence type="predicted"/>
<dbReference type="InterPro" id="IPR036876">
    <property type="entry name" value="UVR_dom_sf"/>
</dbReference>
<dbReference type="FunFam" id="3.40.1440.10:FF:000001">
    <property type="entry name" value="UvrABC system protein C"/>
    <property type="match status" value="1"/>
</dbReference>
<evidence type="ECO:0000259" key="6">
    <source>
        <dbReference type="PROSITE" id="PS50151"/>
    </source>
</evidence>
<feature type="domain" description="UvrC family homology region profile" evidence="8">
    <location>
        <begin position="246"/>
        <end position="449"/>
    </location>
</feature>
<evidence type="ECO:0000256" key="2">
    <source>
        <dbReference type="ARBA" id="ARBA00022763"/>
    </source>
</evidence>
<dbReference type="SUPFAM" id="SSF82771">
    <property type="entry name" value="GIY-YIG endonuclease"/>
    <property type="match status" value="1"/>
</dbReference>
<evidence type="ECO:0000256" key="5">
    <source>
        <dbReference type="ARBA" id="ARBA00023204"/>
    </source>
</evidence>
<dbReference type="EMBL" id="CP034841">
    <property type="protein sequence ID" value="QBF34718.1"/>
    <property type="molecule type" value="Genomic_DNA"/>
</dbReference>